<feature type="region of interest" description="Disordered" evidence="1">
    <location>
        <begin position="201"/>
        <end position="227"/>
    </location>
</feature>
<organism evidence="3 4">
    <name type="scientific">Parasponia andersonii</name>
    <name type="common">Sponia andersonii</name>
    <dbReference type="NCBI Taxonomy" id="3476"/>
    <lineage>
        <taxon>Eukaryota</taxon>
        <taxon>Viridiplantae</taxon>
        <taxon>Streptophyta</taxon>
        <taxon>Embryophyta</taxon>
        <taxon>Tracheophyta</taxon>
        <taxon>Spermatophyta</taxon>
        <taxon>Magnoliopsida</taxon>
        <taxon>eudicotyledons</taxon>
        <taxon>Gunneridae</taxon>
        <taxon>Pentapetalae</taxon>
        <taxon>rosids</taxon>
        <taxon>fabids</taxon>
        <taxon>Rosales</taxon>
        <taxon>Cannabaceae</taxon>
        <taxon>Parasponia</taxon>
    </lineage>
</organism>
<evidence type="ECO:0000259" key="2">
    <source>
        <dbReference type="Pfam" id="PF13952"/>
    </source>
</evidence>
<evidence type="ECO:0000313" key="3">
    <source>
        <dbReference type="EMBL" id="PON70432.1"/>
    </source>
</evidence>
<reference evidence="4" key="1">
    <citation type="submission" date="2016-06" db="EMBL/GenBank/DDBJ databases">
        <title>Parallel loss of symbiosis genes in relatives of nitrogen-fixing non-legume Parasponia.</title>
        <authorList>
            <person name="Van Velzen R."/>
            <person name="Holmer R."/>
            <person name="Bu F."/>
            <person name="Rutten L."/>
            <person name="Van Zeijl A."/>
            <person name="Liu W."/>
            <person name="Santuari L."/>
            <person name="Cao Q."/>
            <person name="Sharma T."/>
            <person name="Shen D."/>
            <person name="Roswanjaya Y."/>
            <person name="Wardhani T."/>
            <person name="Kalhor M.S."/>
            <person name="Jansen J."/>
            <person name="Van den Hoogen J."/>
            <person name="Gungor B."/>
            <person name="Hartog M."/>
            <person name="Hontelez J."/>
            <person name="Verver J."/>
            <person name="Yang W.-C."/>
            <person name="Schijlen E."/>
            <person name="Repin R."/>
            <person name="Schilthuizen M."/>
            <person name="Schranz E."/>
            <person name="Heidstra R."/>
            <person name="Miyata K."/>
            <person name="Fedorova E."/>
            <person name="Kohlen W."/>
            <person name="Bisseling T."/>
            <person name="Smit S."/>
            <person name="Geurts R."/>
        </authorList>
    </citation>
    <scope>NUCLEOTIDE SEQUENCE [LARGE SCALE GENOMIC DNA]</scope>
    <source>
        <strain evidence="4">cv. WU1-14</strain>
    </source>
</reference>
<dbReference type="Pfam" id="PF13952">
    <property type="entry name" value="DUF4216"/>
    <property type="match status" value="1"/>
</dbReference>
<dbReference type="EMBL" id="JXTB01000050">
    <property type="protein sequence ID" value="PON70432.1"/>
    <property type="molecule type" value="Genomic_DNA"/>
</dbReference>
<evidence type="ECO:0000256" key="1">
    <source>
        <dbReference type="SAM" id="MobiDB-lite"/>
    </source>
</evidence>
<keyword evidence="4" id="KW-1185">Reference proteome</keyword>
<proteinExistence type="predicted"/>
<dbReference type="InterPro" id="IPR025312">
    <property type="entry name" value="DUF4216"/>
</dbReference>
<dbReference type="Proteomes" id="UP000237105">
    <property type="component" value="Unassembled WGS sequence"/>
</dbReference>
<name>A0A2P5DAX8_PARAD</name>
<feature type="domain" description="DUF4216" evidence="2">
    <location>
        <begin position="93"/>
        <end position="135"/>
    </location>
</feature>
<protein>
    <recommendedName>
        <fullName evidence="2">DUF4216 domain-containing protein</fullName>
    </recommendedName>
</protein>
<dbReference type="PANTHER" id="PTHR48258:SF10">
    <property type="entry name" value="DUF4218 DOMAIN-CONTAINING PROTEIN"/>
    <property type="match status" value="1"/>
</dbReference>
<gene>
    <name evidence="3" type="ORF">PanWU01x14_081010</name>
</gene>
<accession>A0A2P5DAX8</accession>
<dbReference type="OrthoDB" id="1878503at2759"/>
<sequence>MIGDFIIPIEIDNTTFYDELNNKLYALASRSNFSNSYPSYVVNGVKFLVDKRDNKCNTQNCGVRVPGSDGNYFYGILEQVLELSYIKGCNVLDEQFTSIFTGAYWYKDDPFIVASQAELIYYTNDDKNGPLWKLVNKYTPRNIWDFPDAVDGSDIASTSTDEDVEPNEVENIDDLICQARVVTPNDFLVDNDEFEDDTLEEYNDEEVELDDNSDTSSEEENGISDNIGKPILDHDKMFLNILTKTVRDTIPASTPTWKDVKKEDIELILNRMESDALFIDSIEQYMMAYLRNWRNMMRNHFTKMGGKKDMAVIKANSYKNRSSTMISQMKGKLETRDLMSPIDYFKSRHLKLSSWRNEYTQ</sequence>
<dbReference type="PANTHER" id="PTHR48258">
    <property type="entry name" value="DUF4218 DOMAIN-CONTAINING PROTEIN-RELATED"/>
    <property type="match status" value="1"/>
</dbReference>
<feature type="compositionally biased region" description="Acidic residues" evidence="1">
    <location>
        <begin position="201"/>
        <end position="222"/>
    </location>
</feature>
<comment type="caution">
    <text evidence="3">The sequence shown here is derived from an EMBL/GenBank/DDBJ whole genome shotgun (WGS) entry which is preliminary data.</text>
</comment>
<dbReference type="AlphaFoldDB" id="A0A2P5DAX8"/>
<evidence type="ECO:0000313" key="4">
    <source>
        <dbReference type="Proteomes" id="UP000237105"/>
    </source>
</evidence>